<dbReference type="RefSeq" id="WP_178009561.1">
    <property type="nucleotide sequence ID" value="NZ_CP058316.1"/>
</dbReference>
<sequence length="144" mass="15198">MIERIVRETGTRAIVSSGWGGLSSDNVNDEQILLVGNVNHELVMPMCAAVVHHGGAGTTAASSRAGIPAVICSVSYDQPFWGRRIAALGTGSTFEFSDLGYQRLLTSLEHAMSDEAKARAVAVAEAMRRDAVRLAADLVEATVA</sequence>
<feature type="domain" description="Erythromycin biosynthesis protein CIII-like C-terminal" evidence="1">
    <location>
        <begin position="31"/>
        <end position="126"/>
    </location>
</feature>
<dbReference type="InterPro" id="IPR050426">
    <property type="entry name" value="Glycosyltransferase_28"/>
</dbReference>
<name>A0A7D5ETW0_9MICO</name>
<dbReference type="Proteomes" id="UP000509638">
    <property type="component" value="Chromosome"/>
</dbReference>
<gene>
    <name evidence="2" type="ORF">HW566_00800</name>
</gene>
<proteinExistence type="predicted"/>
<reference evidence="2 3" key="1">
    <citation type="submission" date="2020-06" db="EMBL/GenBank/DDBJ databases">
        <authorList>
            <person name="Jo H."/>
        </authorList>
    </citation>
    <scope>NUCLEOTIDE SEQUENCE [LARGE SCALE GENOMIC DNA]</scope>
    <source>
        <strain evidence="2 3">I46</strain>
    </source>
</reference>
<evidence type="ECO:0000313" key="3">
    <source>
        <dbReference type="Proteomes" id="UP000509638"/>
    </source>
</evidence>
<accession>A0A7D5ETW0</accession>
<dbReference type="SUPFAM" id="SSF53756">
    <property type="entry name" value="UDP-Glycosyltransferase/glycogen phosphorylase"/>
    <property type="match status" value="1"/>
</dbReference>
<protein>
    <recommendedName>
        <fullName evidence="1">Erythromycin biosynthesis protein CIII-like C-terminal domain-containing protein</fullName>
    </recommendedName>
</protein>
<dbReference type="PANTHER" id="PTHR48050:SF13">
    <property type="entry name" value="STEROL 3-BETA-GLUCOSYLTRANSFERASE UGT80A2"/>
    <property type="match status" value="1"/>
</dbReference>
<dbReference type="AlphaFoldDB" id="A0A7D5ETW0"/>
<dbReference type="Gene3D" id="3.40.50.2000">
    <property type="entry name" value="Glycogen Phosphorylase B"/>
    <property type="match status" value="1"/>
</dbReference>
<dbReference type="InterPro" id="IPR010610">
    <property type="entry name" value="EryCIII-like_C"/>
</dbReference>
<evidence type="ECO:0000259" key="1">
    <source>
        <dbReference type="Pfam" id="PF06722"/>
    </source>
</evidence>
<dbReference type="GO" id="GO:0016758">
    <property type="term" value="F:hexosyltransferase activity"/>
    <property type="evidence" value="ECO:0007669"/>
    <property type="project" value="UniProtKB-ARBA"/>
</dbReference>
<dbReference type="EMBL" id="CP058316">
    <property type="protein sequence ID" value="QLD10451.1"/>
    <property type="molecule type" value="Genomic_DNA"/>
</dbReference>
<dbReference type="FunFam" id="3.40.50.2000:FF:000009">
    <property type="entry name" value="Sterol 3-beta-glucosyltransferase UGT80A2"/>
    <property type="match status" value="1"/>
</dbReference>
<organism evidence="2 3">
    <name type="scientific">Microbacterium oleivorans</name>
    <dbReference type="NCBI Taxonomy" id="273677"/>
    <lineage>
        <taxon>Bacteria</taxon>
        <taxon>Bacillati</taxon>
        <taxon>Actinomycetota</taxon>
        <taxon>Actinomycetes</taxon>
        <taxon>Micrococcales</taxon>
        <taxon>Microbacteriaceae</taxon>
        <taxon>Microbacterium</taxon>
    </lineage>
</organism>
<dbReference type="PANTHER" id="PTHR48050">
    <property type="entry name" value="STEROL 3-BETA-GLUCOSYLTRANSFERASE"/>
    <property type="match status" value="1"/>
</dbReference>
<dbReference type="Pfam" id="PF06722">
    <property type="entry name" value="EryCIII-like_C"/>
    <property type="match status" value="1"/>
</dbReference>
<evidence type="ECO:0000313" key="2">
    <source>
        <dbReference type="EMBL" id="QLD10451.1"/>
    </source>
</evidence>